<organism evidence="2">
    <name type="scientific">Arundo donax</name>
    <name type="common">Giant reed</name>
    <name type="synonym">Donax arundinaceus</name>
    <dbReference type="NCBI Taxonomy" id="35708"/>
    <lineage>
        <taxon>Eukaryota</taxon>
        <taxon>Viridiplantae</taxon>
        <taxon>Streptophyta</taxon>
        <taxon>Embryophyta</taxon>
        <taxon>Tracheophyta</taxon>
        <taxon>Spermatophyta</taxon>
        <taxon>Magnoliopsida</taxon>
        <taxon>Liliopsida</taxon>
        <taxon>Poales</taxon>
        <taxon>Poaceae</taxon>
        <taxon>PACMAD clade</taxon>
        <taxon>Arundinoideae</taxon>
        <taxon>Arundineae</taxon>
        <taxon>Arundo</taxon>
    </lineage>
</organism>
<feature type="transmembrane region" description="Helical" evidence="1">
    <location>
        <begin position="6"/>
        <end position="24"/>
    </location>
</feature>
<reference evidence="2" key="1">
    <citation type="submission" date="2014-09" db="EMBL/GenBank/DDBJ databases">
        <authorList>
            <person name="Magalhaes I.L.F."/>
            <person name="Oliveira U."/>
            <person name="Santos F.R."/>
            <person name="Vidigal T.H.D.A."/>
            <person name="Brescovit A.D."/>
            <person name="Santos A.J."/>
        </authorList>
    </citation>
    <scope>NUCLEOTIDE SEQUENCE</scope>
    <source>
        <tissue evidence="2">Shoot tissue taken approximately 20 cm above the soil surface</tissue>
    </source>
</reference>
<dbReference type="EMBL" id="GBRH01161935">
    <property type="protein sequence ID" value="JAE35961.1"/>
    <property type="molecule type" value="Transcribed_RNA"/>
</dbReference>
<proteinExistence type="predicted"/>
<sequence>MLMDLKQFYLLVLLFATMKLWINIEMKH</sequence>
<reference evidence="2" key="2">
    <citation type="journal article" date="2015" name="Data Brief">
        <title>Shoot transcriptome of the giant reed, Arundo donax.</title>
        <authorList>
            <person name="Barrero R.A."/>
            <person name="Guerrero F.D."/>
            <person name="Moolhuijzen P."/>
            <person name="Goolsby J.A."/>
            <person name="Tidwell J."/>
            <person name="Bellgard S.E."/>
            <person name="Bellgard M.I."/>
        </authorList>
    </citation>
    <scope>NUCLEOTIDE SEQUENCE</scope>
    <source>
        <tissue evidence="2">Shoot tissue taken approximately 20 cm above the soil surface</tissue>
    </source>
</reference>
<keyword evidence="1" id="KW-1133">Transmembrane helix</keyword>
<evidence type="ECO:0000256" key="1">
    <source>
        <dbReference type="SAM" id="Phobius"/>
    </source>
</evidence>
<evidence type="ECO:0000313" key="2">
    <source>
        <dbReference type="EMBL" id="JAE35961.1"/>
    </source>
</evidence>
<dbReference type="AlphaFoldDB" id="A0A0A9HM76"/>
<keyword evidence="1" id="KW-0472">Membrane</keyword>
<protein>
    <submittedName>
        <fullName evidence="2">Uncharacterized protein</fullName>
    </submittedName>
</protein>
<accession>A0A0A9HM76</accession>
<keyword evidence="1" id="KW-0812">Transmembrane</keyword>
<name>A0A0A9HM76_ARUDO</name>